<gene>
    <name evidence="3" type="ORF">FU658_00990</name>
</gene>
<evidence type="ECO:0000259" key="2">
    <source>
        <dbReference type="Pfam" id="PF07883"/>
    </source>
</evidence>
<organism evidence="3 4">
    <name type="scientific">Alkalisalibacterium limincola</name>
    <dbReference type="NCBI Taxonomy" id="2699169"/>
    <lineage>
        <taxon>Bacteria</taxon>
        <taxon>Pseudomonadati</taxon>
        <taxon>Pseudomonadota</taxon>
        <taxon>Gammaproteobacteria</taxon>
        <taxon>Lysobacterales</taxon>
        <taxon>Lysobacteraceae</taxon>
        <taxon>Alkalisalibacterium</taxon>
    </lineage>
</organism>
<dbReference type="Pfam" id="PF07883">
    <property type="entry name" value="Cupin_2"/>
    <property type="match status" value="1"/>
</dbReference>
<dbReference type="AlphaFoldDB" id="A0A5C8KY43"/>
<comment type="caution">
    <text evidence="3">The sequence shown here is derived from an EMBL/GenBank/DDBJ whole genome shotgun (WGS) entry which is preliminary data.</text>
</comment>
<dbReference type="SUPFAM" id="SSF51182">
    <property type="entry name" value="RmlC-like cupins"/>
    <property type="match status" value="1"/>
</dbReference>
<sequence length="160" mass="16720">MRSLILISVTAAALATGQARAQDTEPVNGQARALAWAHDDPSLEWGPCPEFLPEGCALVVLHGDPDGSDADIFFRVPGGASIARHRHTAAERMTLVSGRLRITYDGHDPIDLTPGMYAYGPAGLPHEGECAPGPDCVLFIAFDGPVDAIEVEGGDAGHGP</sequence>
<dbReference type="EMBL" id="VRTS01000001">
    <property type="protein sequence ID" value="TXK65727.1"/>
    <property type="molecule type" value="Genomic_DNA"/>
</dbReference>
<feature type="chain" id="PRO_5022941168" evidence="1">
    <location>
        <begin position="22"/>
        <end position="160"/>
    </location>
</feature>
<feature type="signal peptide" evidence="1">
    <location>
        <begin position="1"/>
        <end position="21"/>
    </location>
</feature>
<accession>A0A5C8KY43</accession>
<protein>
    <submittedName>
        <fullName evidence="3">Cupin domain-containing protein</fullName>
    </submittedName>
</protein>
<dbReference type="Gene3D" id="2.60.120.10">
    <property type="entry name" value="Jelly Rolls"/>
    <property type="match status" value="1"/>
</dbReference>
<dbReference type="InterPro" id="IPR014710">
    <property type="entry name" value="RmlC-like_jellyroll"/>
</dbReference>
<evidence type="ECO:0000313" key="4">
    <source>
        <dbReference type="Proteomes" id="UP000321248"/>
    </source>
</evidence>
<evidence type="ECO:0000313" key="3">
    <source>
        <dbReference type="EMBL" id="TXK65727.1"/>
    </source>
</evidence>
<dbReference type="InterPro" id="IPR011051">
    <property type="entry name" value="RmlC_Cupin_sf"/>
</dbReference>
<evidence type="ECO:0000256" key="1">
    <source>
        <dbReference type="SAM" id="SignalP"/>
    </source>
</evidence>
<proteinExistence type="predicted"/>
<dbReference type="Proteomes" id="UP000321248">
    <property type="component" value="Unassembled WGS sequence"/>
</dbReference>
<keyword evidence="4" id="KW-1185">Reference proteome</keyword>
<feature type="domain" description="Cupin type-2" evidence="2">
    <location>
        <begin position="74"/>
        <end position="130"/>
    </location>
</feature>
<reference evidence="3 4" key="1">
    <citation type="submission" date="2019-08" db="EMBL/GenBank/DDBJ databases">
        <authorList>
            <person name="Karlyshev A.V."/>
        </authorList>
    </citation>
    <scope>NUCLEOTIDE SEQUENCE [LARGE SCALE GENOMIC DNA]</scope>
    <source>
        <strain evidence="3 4">Alg18-2.2</strain>
    </source>
</reference>
<name>A0A5C8KY43_9GAMM</name>
<keyword evidence="1" id="KW-0732">Signal</keyword>
<dbReference type="OrthoDB" id="1433532at2"/>
<dbReference type="InterPro" id="IPR013096">
    <property type="entry name" value="Cupin_2"/>
</dbReference>